<organism evidence="2 3">
    <name type="scientific">Diaporthe helianthi</name>
    <dbReference type="NCBI Taxonomy" id="158607"/>
    <lineage>
        <taxon>Eukaryota</taxon>
        <taxon>Fungi</taxon>
        <taxon>Dikarya</taxon>
        <taxon>Ascomycota</taxon>
        <taxon>Pezizomycotina</taxon>
        <taxon>Sordariomycetes</taxon>
        <taxon>Sordariomycetidae</taxon>
        <taxon>Diaporthales</taxon>
        <taxon>Diaporthaceae</taxon>
        <taxon>Diaporthe</taxon>
    </lineage>
</organism>
<protein>
    <submittedName>
        <fullName evidence="2">Uncharacterized protein</fullName>
    </submittedName>
</protein>
<evidence type="ECO:0000313" key="3">
    <source>
        <dbReference type="Proteomes" id="UP000094444"/>
    </source>
</evidence>
<reference evidence="2" key="1">
    <citation type="submission" date="2017-09" db="EMBL/GenBank/DDBJ databases">
        <title>Polyketide synthases of a Diaporthe helianthi virulent isolate.</title>
        <authorList>
            <person name="Baroncelli R."/>
        </authorList>
    </citation>
    <scope>NUCLEOTIDE SEQUENCE [LARGE SCALE GENOMIC DNA]</scope>
    <source>
        <strain evidence="2">7/96</strain>
    </source>
</reference>
<evidence type="ECO:0000313" key="2">
    <source>
        <dbReference type="EMBL" id="POS76658.1"/>
    </source>
</evidence>
<comment type="caution">
    <text evidence="2">The sequence shown here is derived from an EMBL/GenBank/DDBJ whole genome shotgun (WGS) entry which is preliminary data.</text>
</comment>
<accession>A0A2P5I2A7</accession>
<sequence>MHPSDMVDYPSLWCSEKRLPRHPLVWPPKRLHRATNGRRVVYTTPRLTRRASLNTTAQIATASSSWWVGPRGTRPWTWPAYYTTDPGSGHVALQGRRRYYRVGHPALSNALHHQDNPTQPDTQSLSLHRPHRRLDVSPHAICLGQIHHPRQFTPSSVYIFGAIGQGTIHRKALDAVGLGRLPATEGDRPRRPGSIPGSGDRGVKISNQNNNGGGVGYAERLMGVPLEPFDSAFWKALTHPFPPRRGLILRTLRVIDPHTPCVLRLDRYYELTTRSETLRHSNVRVAFPSFNAPWTPLIPGAWSWQRRRRRRRRRTGDVVLAVTTRTRPRLMLQLQAEICREDASCRIPLGQIATNHDWPTLCICDEAGNPSIAIGWFGIRSSDCYAVLFATTSPSV</sequence>
<dbReference type="InParanoid" id="A0A2P5I2A7"/>
<gene>
    <name evidence="2" type="ORF">DHEL01_v204946</name>
</gene>
<proteinExistence type="predicted"/>
<feature type="region of interest" description="Disordered" evidence="1">
    <location>
        <begin position="180"/>
        <end position="211"/>
    </location>
</feature>
<dbReference type="AlphaFoldDB" id="A0A2P5I2A7"/>
<evidence type="ECO:0000256" key="1">
    <source>
        <dbReference type="SAM" id="MobiDB-lite"/>
    </source>
</evidence>
<keyword evidence="3" id="KW-1185">Reference proteome</keyword>
<dbReference type="EMBL" id="MAVT02000346">
    <property type="protein sequence ID" value="POS76658.1"/>
    <property type="molecule type" value="Genomic_DNA"/>
</dbReference>
<name>A0A2P5I2A7_DIAHE</name>
<dbReference type="OrthoDB" id="10420289at2759"/>
<dbReference type="Proteomes" id="UP000094444">
    <property type="component" value="Unassembled WGS sequence"/>
</dbReference>